<feature type="domain" description="Methyl-accepting transducer" evidence="4">
    <location>
        <begin position="159"/>
        <end position="388"/>
    </location>
</feature>
<evidence type="ECO:0000259" key="5">
    <source>
        <dbReference type="PROSITE" id="PS51371"/>
    </source>
</evidence>
<dbReference type="SMART" id="SM00283">
    <property type="entry name" value="MA"/>
    <property type="match status" value="1"/>
</dbReference>
<gene>
    <name evidence="6" type="ORF">DVW87_10445</name>
</gene>
<evidence type="ECO:0000313" key="6">
    <source>
        <dbReference type="EMBL" id="RDE05635.1"/>
    </source>
</evidence>
<dbReference type="Pfam" id="PF00015">
    <property type="entry name" value="MCPsignal"/>
    <property type="match status" value="1"/>
</dbReference>
<evidence type="ECO:0000256" key="2">
    <source>
        <dbReference type="PROSITE-ProRule" id="PRU00284"/>
    </source>
</evidence>
<keyword evidence="1 2" id="KW-0807">Transducer</keyword>
<keyword evidence="7" id="KW-1185">Reference proteome</keyword>
<comment type="caution">
    <text evidence="6">The sequence shown here is derived from an EMBL/GenBank/DDBJ whole genome shotgun (WGS) entry which is preliminary data.</text>
</comment>
<dbReference type="InterPro" id="IPR000644">
    <property type="entry name" value="CBS_dom"/>
</dbReference>
<evidence type="ECO:0000313" key="7">
    <source>
        <dbReference type="Proteomes" id="UP000253918"/>
    </source>
</evidence>
<dbReference type="InterPro" id="IPR046342">
    <property type="entry name" value="CBS_dom_sf"/>
</dbReference>
<dbReference type="SUPFAM" id="SSF54631">
    <property type="entry name" value="CBS-domain pair"/>
    <property type="match status" value="1"/>
</dbReference>
<dbReference type="PANTHER" id="PTHR32089:SF112">
    <property type="entry name" value="LYSOZYME-LIKE PROTEIN-RELATED"/>
    <property type="match status" value="1"/>
</dbReference>
<name>A0A369VVF9_9SPHN</name>
<accession>A0A369VVF9</accession>
<dbReference type="OrthoDB" id="7441210at2"/>
<dbReference type="AlphaFoldDB" id="A0A369VVF9"/>
<dbReference type="RefSeq" id="WP_114687704.1">
    <property type="nucleotide sequence ID" value="NZ_QQNB01000002.1"/>
</dbReference>
<dbReference type="InterPro" id="IPR004089">
    <property type="entry name" value="MCPsignal_dom"/>
</dbReference>
<dbReference type="SUPFAM" id="SSF58104">
    <property type="entry name" value="Methyl-accepting chemotaxis protein (MCP) signaling domain"/>
    <property type="match status" value="1"/>
</dbReference>
<organism evidence="6 7">
    <name type="scientific">Sphingomonas aracearum</name>
    <dbReference type="NCBI Taxonomy" id="2283317"/>
    <lineage>
        <taxon>Bacteria</taxon>
        <taxon>Pseudomonadati</taxon>
        <taxon>Pseudomonadota</taxon>
        <taxon>Alphaproteobacteria</taxon>
        <taxon>Sphingomonadales</taxon>
        <taxon>Sphingomonadaceae</taxon>
        <taxon>Sphingomonas</taxon>
    </lineage>
</organism>
<dbReference type="Proteomes" id="UP000253918">
    <property type="component" value="Unassembled WGS sequence"/>
</dbReference>
<dbReference type="Gene3D" id="1.10.287.950">
    <property type="entry name" value="Methyl-accepting chemotaxis protein"/>
    <property type="match status" value="1"/>
</dbReference>
<reference evidence="6 7" key="1">
    <citation type="submission" date="2018-07" db="EMBL/GenBank/DDBJ databases">
        <title>a novel species of Sphingomonas isolated from the rhizosphere soil of Araceae plant.</title>
        <authorList>
            <person name="Zhiyong W."/>
            <person name="Qinglan Z."/>
            <person name="Zhiwei F."/>
            <person name="Ding X."/>
            <person name="Gejiao W."/>
            <person name="Shixue Z."/>
        </authorList>
    </citation>
    <scope>NUCLEOTIDE SEQUENCE [LARGE SCALE GENOMIC DNA]</scope>
    <source>
        <strain evidence="6 7">WZY 27</strain>
    </source>
</reference>
<dbReference type="GO" id="GO:0016020">
    <property type="term" value="C:membrane"/>
    <property type="evidence" value="ECO:0007669"/>
    <property type="project" value="InterPro"/>
</dbReference>
<feature type="domain" description="CBS" evidence="5">
    <location>
        <begin position="1"/>
        <end position="58"/>
    </location>
</feature>
<proteinExistence type="predicted"/>
<protein>
    <recommendedName>
        <fullName evidence="8">Chemotaxis protein</fullName>
    </recommendedName>
</protein>
<sequence length="415" mass="43698">MSVDHVQSSASLAEVIGIFRAQPDLRLLAVVDEERRPLGAITELDVRGILFNPFGHALMQNPSFGRSLDALIRACPIEDADRPLDELLDIHAGTSVEGLILTRGGRFHRTLDNRDFVRLAARREVEIARSRAARAEAVDAAGRGFTREVTALSHGLVQAAERVRALSQGMATRAAANRIDSASVAAAAEQTVVALGEIAARGRGLAHAIERIAHDSGDARARRREAYDCVRASGSHMAALTQSARAIDEMLALIQEIARKTNLLALNAGIEASRAGEAGLGFGVVAQEVKALSTQTGTAARHIADHVHHIHRTLDAVVAGHGEIEQAVEAIATISASIDQAVEEQREATFGIAATVEQSVDAGADIGARAGQISEGAAALGGEAETLAGLSQLLSDSAGRLHERADSFVQLVAEL</sequence>
<evidence type="ECO:0008006" key="8">
    <source>
        <dbReference type="Google" id="ProtNLM"/>
    </source>
</evidence>
<dbReference type="PROSITE" id="PS51371">
    <property type="entry name" value="CBS"/>
    <property type="match status" value="1"/>
</dbReference>
<keyword evidence="3" id="KW-0129">CBS domain</keyword>
<dbReference type="GO" id="GO:0007165">
    <property type="term" value="P:signal transduction"/>
    <property type="evidence" value="ECO:0007669"/>
    <property type="project" value="UniProtKB-KW"/>
</dbReference>
<evidence type="ECO:0000259" key="4">
    <source>
        <dbReference type="PROSITE" id="PS50111"/>
    </source>
</evidence>
<evidence type="ECO:0000256" key="1">
    <source>
        <dbReference type="ARBA" id="ARBA00023224"/>
    </source>
</evidence>
<evidence type="ECO:0000256" key="3">
    <source>
        <dbReference type="PROSITE-ProRule" id="PRU00703"/>
    </source>
</evidence>
<dbReference type="EMBL" id="QQNB01000002">
    <property type="protein sequence ID" value="RDE05635.1"/>
    <property type="molecule type" value="Genomic_DNA"/>
</dbReference>
<dbReference type="PANTHER" id="PTHR32089">
    <property type="entry name" value="METHYL-ACCEPTING CHEMOTAXIS PROTEIN MCPB"/>
    <property type="match status" value="1"/>
</dbReference>
<dbReference type="PROSITE" id="PS50111">
    <property type="entry name" value="CHEMOTAXIS_TRANSDUC_2"/>
    <property type="match status" value="1"/>
</dbReference>